<comment type="caution">
    <text evidence="2">The sequence shown here is derived from an EMBL/GenBank/DDBJ whole genome shotgun (WGS) entry which is preliminary data.</text>
</comment>
<evidence type="ECO:0000256" key="1">
    <source>
        <dbReference type="SAM" id="MobiDB-lite"/>
    </source>
</evidence>
<feature type="region of interest" description="Disordered" evidence="1">
    <location>
        <begin position="50"/>
        <end position="76"/>
    </location>
</feature>
<evidence type="ECO:0000313" key="2">
    <source>
        <dbReference type="EMBL" id="NMX24872.1"/>
    </source>
</evidence>
<dbReference type="EMBL" id="JABBCN010000006">
    <property type="protein sequence ID" value="NMX24872.1"/>
    <property type="molecule type" value="Genomic_DNA"/>
</dbReference>
<protein>
    <submittedName>
        <fullName evidence="2">Uncharacterized protein</fullName>
    </submittedName>
</protein>
<name>A0A7Y0VBJ7_STRSA</name>
<organism evidence="2">
    <name type="scientific">Streptococcus sanguinis</name>
    <dbReference type="NCBI Taxonomy" id="1305"/>
    <lineage>
        <taxon>Bacteria</taxon>
        <taxon>Bacillati</taxon>
        <taxon>Bacillota</taxon>
        <taxon>Bacilli</taxon>
        <taxon>Lactobacillales</taxon>
        <taxon>Streptococcaceae</taxon>
        <taxon>Streptococcus</taxon>
    </lineage>
</organism>
<reference evidence="2" key="1">
    <citation type="submission" date="2020-04" db="EMBL/GenBank/DDBJ databases">
        <authorList>
            <person name="Chakraborty B."/>
            <person name="Walker A.R."/>
            <person name="Burne R.A."/>
        </authorList>
    </citation>
    <scope>NUCLEOTIDE SEQUENCE [LARGE SCALE GENOMIC DNA]</scope>
    <source>
        <strain evidence="2">BCA8</strain>
    </source>
</reference>
<proteinExistence type="predicted"/>
<gene>
    <name evidence="2" type="ORF">HGP05_10635</name>
</gene>
<sequence length="76" mass="8623">MGLFDRLFGRKKQEPPIEEVVKEALENIGELEEETAPVPEAGENLEAEAVQSYQDEQQLDDQISDTKDSWLMLKSS</sequence>
<accession>A0A7Y0VBJ7</accession>
<dbReference type="AlphaFoldDB" id="A0A7Y0VBJ7"/>